<keyword evidence="3" id="KW-0436">Ligase</keyword>
<protein>
    <submittedName>
        <fullName evidence="5">Condensation multi-domain protein</fullName>
    </submittedName>
</protein>
<dbReference type="Gene3D" id="1.10.1200.10">
    <property type="entry name" value="ACP-like"/>
    <property type="match status" value="1"/>
</dbReference>
<name>A0A922N1W8_9PLEO</name>
<dbReference type="FunFam" id="1.10.1200.10:FF:000005">
    <property type="entry name" value="Nonribosomal peptide synthetase 1"/>
    <property type="match status" value="1"/>
</dbReference>
<dbReference type="PROSITE" id="PS50075">
    <property type="entry name" value="CARRIER"/>
    <property type="match status" value="1"/>
</dbReference>
<dbReference type="InterPro" id="IPR009081">
    <property type="entry name" value="PP-bd_ACP"/>
</dbReference>
<dbReference type="SUPFAM" id="SSF56801">
    <property type="entry name" value="Acetyl-CoA synthetase-like"/>
    <property type="match status" value="1"/>
</dbReference>
<dbReference type="InterPro" id="IPR023213">
    <property type="entry name" value="CAT-like_dom_sf"/>
</dbReference>
<dbReference type="Proteomes" id="UP000249757">
    <property type="component" value="Unassembled WGS sequence"/>
</dbReference>
<comment type="caution">
    <text evidence="5">The sequence shown here is derived from an EMBL/GenBank/DDBJ whole genome shotgun (WGS) entry which is preliminary data.</text>
</comment>
<dbReference type="AlphaFoldDB" id="A0A922N1W8"/>
<keyword evidence="2" id="KW-0597">Phosphoprotein</keyword>
<dbReference type="Gene3D" id="3.30.559.10">
    <property type="entry name" value="Chloramphenicol acetyltransferase-like domain"/>
    <property type="match status" value="1"/>
</dbReference>
<gene>
    <name evidence="5" type="ORF">Ptr86124_013025</name>
</gene>
<dbReference type="InterPro" id="IPR045851">
    <property type="entry name" value="AMP-bd_C_sf"/>
</dbReference>
<evidence type="ECO:0000313" key="5">
    <source>
        <dbReference type="EMBL" id="KAI1508103.1"/>
    </source>
</evidence>
<dbReference type="SUPFAM" id="SSF52777">
    <property type="entry name" value="CoA-dependent acyltransferases"/>
    <property type="match status" value="1"/>
</dbReference>
<evidence type="ECO:0000256" key="2">
    <source>
        <dbReference type="ARBA" id="ARBA00022553"/>
    </source>
</evidence>
<dbReference type="Pfam" id="PF00668">
    <property type="entry name" value="Condensation"/>
    <property type="match status" value="1"/>
</dbReference>
<dbReference type="InterPro" id="IPR006162">
    <property type="entry name" value="Ppantetheine_attach_site"/>
</dbReference>
<dbReference type="SMART" id="SM00823">
    <property type="entry name" value="PKS_PP"/>
    <property type="match status" value="1"/>
</dbReference>
<dbReference type="GO" id="GO:0044550">
    <property type="term" value="P:secondary metabolite biosynthetic process"/>
    <property type="evidence" value="ECO:0007669"/>
    <property type="project" value="TreeGrafter"/>
</dbReference>
<dbReference type="Gene3D" id="3.30.300.30">
    <property type="match status" value="1"/>
</dbReference>
<dbReference type="PROSITE" id="PS00012">
    <property type="entry name" value="PHOSPHOPANTETHEINE"/>
    <property type="match status" value="1"/>
</dbReference>
<evidence type="ECO:0000313" key="6">
    <source>
        <dbReference type="Proteomes" id="UP000249757"/>
    </source>
</evidence>
<keyword evidence="1" id="KW-0596">Phosphopantetheine</keyword>
<proteinExistence type="predicted"/>
<dbReference type="SUPFAM" id="SSF47336">
    <property type="entry name" value="ACP-like"/>
    <property type="match status" value="1"/>
</dbReference>
<reference evidence="6" key="1">
    <citation type="journal article" date="2022" name="Microb. Genom.">
        <title>A global pangenome for the wheat fungal pathogen Pyrenophora tritici-repentis and prediction of effector protein structural homology.</title>
        <authorList>
            <person name="Moolhuijzen P.M."/>
            <person name="See P.T."/>
            <person name="Shi G."/>
            <person name="Powell H.R."/>
            <person name="Cockram J."/>
            <person name="Jorgensen L.N."/>
            <person name="Benslimane H."/>
            <person name="Strelkov S.E."/>
            <person name="Turner J."/>
            <person name="Liu Z."/>
            <person name="Moffat C.S."/>
        </authorList>
    </citation>
    <scope>NUCLEOTIDE SEQUENCE [LARGE SCALE GENOMIC DNA]</scope>
</reference>
<evidence type="ECO:0000256" key="1">
    <source>
        <dbReference type="ARBA" id="ARBA00022450"/>
    </source>
</evidence>
<evidence type="ECO:0000256" key="3">
    <source>
        <dbReference type="ARBA" id="ARBA00022598"/>
    </source>
</evidence>
<evidence type="ECO:0000259" key="4">
    <source>
        <dbReference type="PROSITE" id="PS50075"/>
    </source>
</evidence>
<organism evidence="5 6">
    <name type="scientific">Pyrenophora tritici-repentis</name>
    <dbReference type="NCBI Taxonomy" id="45151"/>
    <lineage>
        <taxon>Eukaryota</taxon>
        <taxon>Fungi</taxon>
        <taxon>Dikarya</taxon>
        <taxon>Ascomycota</taxon>
        <taxon>Pezizomycotina</taxon>
        <taxon>Dothideomycetes</taxon>
        <taxon>Pleosporomycetidae</taxon>
        <taxon>Pleosporales</taxon>
        <taxon>Pleosporineae</taxon>
        <taxon>Pleosporaceae</taxon>
        <taxon>Pyrenophora</taxon>
    </lineage>
</organism>
<dbReference type="Pfam" id="PF00550">
    <property type="entry name" value="PP-binding"/>
    <property type="match status" value="1"/>
</dbReference>
<dbReference type="EMBL" id="NRDI02000029">
    <property type="protein sequence ID" value="KAI1508103.1"/>
    <property type="molecule type" value="Genomic_DNA"/>
</dbReference>
<dbReference type="InterPro" id="IPR001242">
    <property type="entry name" value="Condensation_dom"/>
</dbReference>
<dbReference type="InterPro" id="IPR020806">
    <property type="entry name" value="PKS_PP-bd"/>
</dbReference>
<dbReference type="GO" id="GO:0043041">
    <property type="term" value="P:amino acid activation for nonribosomal peptide biosynthetic process"/>
    <property type="evidence" value="ECO:0007669"/>
    <property type="project" value="TreeGrafter"/>
</dbReference>
<keyword evidence="6" id="KW-1185">Reference proteome</keyword>
<dbReference type="GO" id="GO:0031177">
    <property type="term" value="F:phosphopantetheine binding"/>
    <property type="evidence" value="ECO:0007669"/>
    <property type="project" value="InterPro"/>
</dbReference>
<accession>A0A922N1W8</accession>
<dbReference type="PANTHER" id="PTHR45527">
    <property type="entry name" value="NONRIBOSOMAL PEPTIDE SYNTHETASE"/>
    <property type="match status" value="1"/>
</dbReference>
<feature type="domain" description="Carrier" evidence="4">
    <location>
        <begin position="50"/>
        <end position="134"/>
    </location>
</feature>
<dbReference type="InterPro" id="IPR036736">
    <property type="entry name" value="ACP-like_sf"/>
</dbReference>
<dbReference type="GO" id="GO:0005737">
    <property type="term" value="C:cytoplasm"/>
    <property type="evidence" value="ECO:0007669"/>
    <property type="project" value="TreeGrafter"/>
</dbReference>
<sequence>MVPSAFIRVPHLPLTWSGKIDRRKIREMGASFSAQQLAELRTQSQGPKRQPTTAMEQALQQLWAQVLGIDADTIGLDDSFFRLGGDSIAAIKLVAKARKQGIQLTLCQLTIVAIISVVDSPTTIPRVDHIGPASQSFAQGRLWFLEELYPGLNWYSVPFMVRMKGPLQLEALDSALLAVESRHETLRTTFSTINGVGSQVVRPFCRKDINIIELPAGDEHRLTDALQRDQATPFNLRLEPGWRATIYRVGKDEHVLSIVMHHIISDGWSLDVLKRELAVLYAAAVRGENPVSQLSPTVRNNQLSGS</sequence>
<dbReference type="GO" id="GO:0016874">
    <property type="term" value="F:ligase activity"/>
    <property type="evidence" value="ECO:0007669"/>
    <property type="project" value="UniProtKB-KW"/>
</dbReference>
<dbReference type="PANTHER" id="PTHR45527:SF1">
    <property type="entry name" value="FATTY ACID SYNTHASE"/>
    <property type="match status" value="1"/>
</dbReference>